<name>A0A0F9CSB1_9ZZZZ</name>
<dbReference type="EMBL" id="LAZR01042846">
    <property type="protein sequence ID" value="KKL08521.1"/>
    <property type="molecule type" value="Genomic_DNA"/>
</dbReference>
<accession>A0A0F9CSB1</accession>
<dbReference type="AlphaFoldDB" id="A0A0F9CSB1"/>
<protein>
    <submittedName>
        <fullName evidence="1">Uncharacterized protein</fullName>
    </submittedName>
</protein>
<comment type="caution">
    <text evidence="1">The sequence shown here is derived from an EMBL/GenBank/DDBJ whole genome shotgun (WGS) entry which is preliminary data.</text>
</comment>
<evidence type="ECO:0000313" key="1">
    <source>
        <dbReference type="EMBL" id="KKL08521.1"/>
    </source>
</evidence>
<organism evidence="1">
    <name type="scientific">marine sediment metagenome</name>
    <dbReference type="NCBI Taxonomy" id="412755"/>
    <lineage>
        <taxon>unclassified sequences</taxon>
        <taxon>metagenomes</taxon>
        <taxon>ecological metagenomes</taxon>
    </lineage>
</organism>
<sequence length="121" mass="14052">MNFSKEEISLLAKAIEEPEHFKELIINNFSKFDWKLTEIDSDKCEAFDEFMGIVRNELGNKDLSTRAIMLEGVEFFKHRIEKITKEVLKETADLICSKIDESLGFTKKNDVEVKAKSMEEN</sequence>
<reference evidence="1" key="1">
    <citation type="journal article" date="2015" name="Nature">
        <title>Complex archaea that bridge the gap between prokaryotes and eukaryotes.</title>
        <authorList>
            <person name="Spang A."/>
            <person name="Saw J.H."/>
            <person name="Jorgensen S.L."/>
            <person name="Zaremba-Niedzwiedzka K."/>
            <person name="Martijn J."/>
            <person name="Lind A.E."/>
            <person name="van Eijk R."/>
            <person name="Schleper C."/>
            <person name="Guy L."/>
            <person name="Ettema T.J."/>
        </authorList>
    </citation>
    <scope>NUCLEOTIDE SEQUENCE</scope>
</reference>
<gene>
    <name evidence="1" type="ORF">LCGC14_2575020</name>
</gene>
<proteinExistence type="predicted"/>